<accession>A0A9W8H5C3</accession>
<protein>
    <submittedName>
        <fullName evidence="2">Uncharacterized protein</fullName>
    </submittedName>
</protein>
<feature type="compositionally biased region" description="Low complexity" evidence="1">
    <location>
        <begin position="26"/>
        <end position="68"/>
    </location>
</feature>
<feature type="region of interest" description="Disordered" evidence="1">
    <location>
        <begin position="1"/>
        <end position="87"/>
    </location>
</feature>
<keyword evidence="3" id="KW-1185">Reference proteome</keyword>
<feature type="compositionally biased region" description="Basic and acidic residues" evidence="1">
    <location>
        <begin position="196"/>
        <end position="206"/>
    </location>
</feature>
<feature type="region of interest" description="Disordered" evidence="1">
    <location>
        <begin position="156"/>
        <end position="249"/>
    </location>
</feature>
<proteinExistence type="predicted"/>
<feature type="compositionally biased region" description="Polar residues" evidence="1">
    <location>
        <begin position="207"/>
        <end position="228"/>
    </location>
</feature>
<dbReference type="EMBL" id="JANBUL010000379">
    <property type="protein sequence ID" value="KAJ2776261.1"/>
    <property type="molecule type" value="Genomic_DNA"/>
</dbReference>
<name>A0A9W8H5C3_9FUNG</name>
<reference evidence="2" key="1">
    <citation type="submission" date="2022-07" db="EMBL/GenBank/DDBJ databases">
        <title>Phylogenomic reconstructions and comparative analyses of Kickxellomycotina fungi.</title>
        <authorList>
            <person name="Reynolds N.K."/>
            <person name="Stajich J.E."/>
            <person name="Barry K."/>
            <person name="Grigoriev I.V."/>
            <person name="Crous P."/>
            <person name="Smith M.E."/>
        </authorList>
    </citation>
    <scope>NUCLEOTIDE SEQUENCE</scope>
    <source>
        <strain evidence="2">NBRC 105414</strain>
    </source>
</reference>
<dbReference type="Proteomes" id="UP001140217">
    <property type="component" value="Unassembled WGS sequence"/>
</dbReference>
<evidence type="ECO:0000313" key="3">
    <source>
        <dbReference type="Proteomes" id="UP001140217"/>
    </source>
</evidence>
<sequence>MGPHLLGRRHGHRHSQQPPPPPQPQPYQQQQQTYQQNPYGQPTYQYNPYGQQTYRQQTHQQQNPYRPQGDPLASSQFVPGEPGGFVPPPVPGVRDSRLDGGYGASPLGFVMPTMQGYGNGYPTDRWGGAAAYPPTQPLPVGEPGGFVMPGAMRPQPHQCVHHQQNLPPPPPSVRAPSRASWQQNRGLDASYYPADGGRRAPSRQESHCSWNSAASQTLVGSAYPQTKEQQQQQQPGWTGHYAAAPGQHY</sequence>
<dbReference type="AlphaFoldDB" id="A0A9W8H5C3"/>
<evidence type="ECO:0000313" key="2">
    <source>
        <dbReference type="EMBL" id="KAJ2776261.1"/>
    </source>
</evidence>
<organism evidence="2 3">
    <name type="scientific">Coemansia javaensis</name>
    <dbReference type="NCBI Taxonomy" id="2761396"/>
    <lineage>
        <taxon>Eukaryota</taxon>
        <taxon>Fungi</taxon>
        <taxon>Fungi incertae sedis</taxon>
        <taxon>Zoopagomycota</taxon>
        <taxon>Kickxellomycotina</taxon>
        <taxon>Kickxellomycetes</taxon>
        <taxon>Kickxellales</taxon>
        <taxon>Kickxellaceae</taxon>
        <taxon>Coemansia</taxon>
    </lineage>
</organism>
<evidence type="ECO:0000256" key="1">
    <source>
        <dbReference type="SAM" id="MobiDB-lite"/>
    </source>
</evidence>
<comment type="caution">
    <text evidence="2">The sequence shown here is derived from an EMBL/GenBank/DDBJ whole genome shotgun (WGS) entry which is preliminary data.</text>
</comment>
<dbReference type="OrthoDB" id="10660737at2759"/>
<feature type="compositionally biased region" description="Basic residues" evidence="1">
    <location>
        <begin position="1"/>
        <end position="15"/>
    </location>
</feature>
<gene>
    <name evidence="2" type="ORF">H4R18_005762</name>
</gene>